<dbReference type="PROSITE" id="PS50110">
    <property type="entry name" value="RESPONSE_REGULATORY"/>
    <property type="match status" value="1"/>
</dbReference>
<dbReference type="Pfam" id="PF13185">
    <property type="entry name" value="GAF_2"/>
    <property type="match status" value="1"/>
</dbReference>
<dbReference type="SUPFAM" id="SSF58104">
    <property type="entry name" value="Methyl-accepting chemotaxis protein (MCP) signaling domain"/>
    <property type="match status" value="3"/>
</dbReference>
<protein>
    <recommendedName>
        <fullName evidence="3">histidine kinase</fullName>
        <ecNumber evidence="3">2.7.13.3</ecNumber>
    </recommendedName>
</protein>
<feature type="domain" description="HAMP" evidence="15">
    <location>
        <begin position="104"/>
        <end position="156"/>
    </location>
</feature>
<keyword evidence="9" id="KW-0902">Two-component regulatory system</keyword>
<keyword evidence="11" id="KW-0175">Coiled coil</keyword>
<dbReference type="SUPFAM" id="SSF55874">
    <property type="entry name" value="ATPase domain of HSP90 chaperone/DNA topoisomerase II/histidine kinase"/>
    <property type="match status" value="1"/>
</dbReference>
<dbReference type="InterPro" id="IPR004358">
    <property type="entry name" value="Sig_transdc_His_kin-like_C"/>
</dbReference>
<dbReference type="SUPFAM" id="SSF47384">
    <property type="entry name" value="Homodimeric domain of signal transducing histidine kinase"/>
    <property type="match status" value="1"/>
</dbReference>
<sequence length="1423" mass="152234">MTSDSTGVVDAVPGDQELRRLLAGLTAVRDGDFGTRLPDDADGLMGDIAKVFNGMVDQLSVFTSEVTRVAREVGTEGTLGGQAEVPGVSGTWADLTDSVNAMAGNLTTQVRDIAQVATAVAKGDLSQKIDVPARGEILQLKETVNTMVDQLSAFADEVTRVAREVGSEGRLGGQAQVPGVAGVWRDLTDSVNHMAGNLTSQVRSIAQVTTAVAEGDLSQKITVDARGEILELKSTINTMVDQLSAFADEVTRVAREVGTEGRLGGQADVKGVKGTWRDLTDSVNFMAGNLTGQVRNIALVATAVAKGDLSQKITVDARGEILELKSTINTMVDQLSAFADEVTRVAREVGTEGRLGGQAQVRGVSGTWKDLTDNVNVMASNLTGQVRSIAQVATAVARGDLSQRITVEAKGEVAALAEVINTMVDTLSAFADEVTRVAREVGTEGRLGGQAHVPNVAGTWKDLTDNVNSMANNLTGQVRNIALVTTAVAKGDLSKKIDVDARGEILELKTTINTMVDQLSAFADEVTRVAREVGTEGRLGGQAEVEGVSGTWKRLTENVNELAGNLTRQVRAIAEVTSAVAEGDLTRSINVEASGEVAELKDNINSMVESLRETTRANQEQDWLKTNLARISGLMQGHRDLPVVAELIMDELVPLVSAQYGAFYLAEDGDEGPELRLVGSYGYPEESSRPTRIAFGRTLVGQAARSRRTILVDEVPPGYVTISSGLGEVVPTALVLLPIVVEGQVLGVIELASVTPFTQIHRDFLEQLMETLGVNLNTIVANARTDELLVESQRLTAELQARSTELQVQQEELQRSNAELEEKASLLVAQNRDIEAKNLQIEQARQELETRAQQLSLASKYKSEFLANMSHELRTPLNSLLILAQLLAQNPSRNLTPKQVEYAQIIHSAGSDLLQLINDILDLSKVEAGKMDVTPERVALRQLIEYVEVTFRPMTTQKGLEFTVSTAPGAPADLLTDDSRLRQVLRNLLSNAVKFTEQGEVELSIEPAADDEVPEGVLRGGAVVAFRVKDTGIGIPEQNLETIFGAFQQADGTTSRKYGGTGLGLSITREIAQLLGGAVTVHSTPGQGSTFTLFLPVARPDFEELLRHGRALERTSPAPLPEGSSPSAPAPQIGPGPRPRRLLVVEERSRGLLTLVAESVVADLSHGRSDGGQRPEVDIITAVGAQEAAGALAAEPCHCVVLELGMRDEEASRFLQALEGDSALTSVPVLVHSSHPTDPALEETLRSRSAGGALELLSSLDELRERIALHLSAEEPGDVLSLVRPEGPQQLAPPSVDDSTAGRTVLVVDDDARNLFALSGILELHGFRVLHAENGRRGIETLLNNPDVAIVLMDVMMPEMDGYAATAEIRRMPQYAELPIIAVTAKAMPGDRDKSLASGASDYVTKPVDTRDLIACVRRWLPA</sequence>
<dbReference type="SMART" id="SM00304">
    <property type="entry name" value="HAMP"/>
    <property type="match status" value="7"/>
</dbReference>
<feature type="coiled-coil region" evidence="11">
    <location>
        <begin position="796"/>
        <end position="858"/>
    </location>
</feature>
<comment type="caution">
    <text evidence="16">The sequence shown here is derived from an EMBL/GenBank/DDBJ whole genome shotgun (WGS) entry which is preliminary data.</text>
</comment>
<dbReference type="PROSITE" id="PS50109">
    <property type="entry name" value="HIS_KIN"/>
    <property type="match status" value="1"/>
</dbReference>
<gene>
    <name evidence="16" type="ORF">GCM10010384_44830</name>
</gene>
<accession>A0ABQ3A4Z4</accession>
<dbReference type="InterPro" id="IPR005467">
    <property type="entry name" value="His_kinase_dom"/>
</dbReference>
<dbReference type="GO" id="GO:0016301">
    <property type="term" value="F:kinase activity"/>
    <property type="evidence" value="ECO:0007669"/>
    <property type="project" value="UniProtKB-KW"/>
</dbReference>
<dbReference type="Gene3D" id="1.10.287.130">
    <property type="match status" value="1"/>
</dbReference>
<keyword evidence="4 10" id="KW-0597">Phosphoprotein</keyword>
<dbReference type="Gene3D" id="1.20.120.1530">
    <property type="match status" value="4"/>
</dbReference>
<keyword evidence="7 16" id="KW-0418">Kinase</keyword>
<reference evidence="17" key="1">
    <citation type="journal article" date="2019" name="Int. J. Syst. Evol. Microbiol.">
        <title>The Global Catalogue of Microorganisms (GCM) 10K type strain sequencing project: providing services to taxonomists for standard genome sequencing and annotation.</title>
        <authorList>
            <consortium name="The Broad Institute Genomics Platform"/>
            <consortium name="The Broad Institute Genome Sequencing Center for Infectious Disease"/>
            <person name="Wu L."/>
            <person name="Ma J."/>
        </authorList>
    </citation>
    <scope>NUCLEOTIDE SEQUENCE [LARGE SCALE GENOMIC DNA]</scope>
    <source>
        <strain evidence="17">JCM 4957</strain>
    </source>
</reference>
<dbReference type="Proteomes" id="UP000653308">
    <property type="component" value="Unassembled WGS sequence"/>
</dbReference>
<evidence type="ECO:0000313" key="16">
    <source>
        <dbReference type="EMBL" id="GGY32485.1"/>
    </source>
</evidence>
<feature type="domain" description="HAMP" evidence="15">
    <location>
        <begin position="196"/>
        <end position="248"/>
    </location>
</feature>
<dbReference type="PROSITE" id="PS50885">
    <property type="entry name" value="HAMP"/>
    <property type="match status" value="7"/>
</dbReference>
<dbReference type="InterPro" id="IPR001789">
    <property type="entry name" value="Sig_transdc_resp-reg_receiver"/>
</dbReference>
<feature type="domain" description="HAMP" evidence="15">
    <location>
        <begin position="564"/>
        <end position="616"/>
    </location>
</feature>
<evidence type="ECO:0000256" key="12">
    <source>
        <dbReference type="SAM" id="MobiDB-lite"/>
    </source>
</evidence>
<keyword evidence="8" id="KW-1133">Transmembrane helix</keyword>
<dbReference type="SMART" id="SM00448">
    <property type="entry name" value="REC"/>
    <property type="match status" value="1"/>
</dbReference>
<keyword evidence="8" id="KW-0472">Membrane</keyword>
<dbReference type="RefSeq" id="WP_190199665.1">
    <property type="nucleotide sequence ID" value="NZ_BMWE01000012.1"/>
</dbReference>
<dbReference type="InterPro" id="IPR003660">
    <property type="entry name" value="HAMP_dom"/>
</dbReference>
<dbReference type="InterPro" id="IPR011006">
    <property type="entry name" value="CheY-like_superfamily"/>
</dbReference>
<organism evidence="16 17">
    <name type="scientific">Streptomyces djakartensis</name>
    <dbReference type="NCBI Taxonomy" id="68193"/>
    <lineage>
        <taxon>Bacteria</taxon>
        <taxon>Bacillati</taxon>
        <taxon>Actinomycetota</taxon>
        <taxon>Actinomycetes</taxon>
        <taxon>Kitasatosporales</taxon>
        <taxon>Streptomycetaceae</taxon>
        <taxon>Streptomyces</taxon>
    </lineage>
</organism>
<dbReference type="Pfam" id="PF02518">
    <property type="entry name" value="HATPase_c"/>
    <property type="match status" value="1"/>
</dbReference>
<evidence type="ECO:0000259" key="14">
    <source>
        <dbReference type="PROSITE" id="PS50110"/>
    </source>
</evidence>
<dbReference type="InterPro" id="IPR036890">
    <property type="entry name" value="HATPase_C_sf"/>
</dbReference>
<feature type="domain" description="HAMP" evidence="15">
    <location>
        <begin position="288"/>
        <end position="340"/>
    </location>
</feature>
<evidence type="ECO:0000256" key="10">
    <source>
        <dbReference type="PROSITE-ProRule" id="PRU00169"/>
    </source>
</evidence>
<evidence type="ECO:0000256" key="5">
    <source>
        <dbReference type="ARBA" id="ARBA00022679"/>
    </source>
</evidence>
<dbReference type="PANTHER" id="PTHR45339:SF1">
    <property type="entry name" value="HYBRID SIGNAL TRANSDUCTION HISTIDINE KINASE J"/>
    <property type="match status" value="1"/>
</dbReference>
<evidence type="ECO:0000256" key="4">
    <source>
        <dbReference type="ARBA" id="ARBA00022553"/>
    </source>
</evidence>
<dbReference type="CDD" id="cd16922">
    <property type="entry name" value="HATPase_EvgS-ArcB-TorS-like"/>
    <property type="match status" value="1"/>
</dbReference>
<dbReference type="InterPro" id="IPR003594">
    <property type="entry name" value="HATPase_dom"/>
</dbReference>
<evidence type="ECO:0000256" key="7">
    <source>
        <dbReference type="ARBA" id="ARBA00022777"/>
    </source>
</evidence>
<dbReference type="PRINTS" id="PR00344">
    <property type="entry name" value="BCTRLSENSOR"/>
</dbReference>
<feature type="compositionally biased region" description="Pro residues" evidence="12">
    <location>
        <begin position="1128"/>
        <end position="1137"/>
    </location>
</feature>
<keyword evidence="6" id="KW-0812">Transmembrane</keyword>
<evidence type="ECO:0000256" key="6">
    <source>
        <dbReference type="ARBA" id="ARBA00022692"/>
    </source>
</evidence>
<dbReference type="InterPro" id="IPR036097">
    <property type="entry name" value="HisK_dim/P_sf"/>
</dbReference>
<dbReference type="Gene3D" id="3.30.565.10">
    <property type="entry name" value="Histidine kinase-like ATPase, C-terminal domain"/>
    <property type="match status" value="1"/>
</dbReference>
<dbReference type="SMART" id="SM00387">
    <property type="entry name" value="HATPase_c"/>
    <property type="match status" value="1"/>
</dbReference>
<feature type="domain" description="HAMP" evidence="15">
    <location>
        <begin position="380"/>
        <end position="432"/>
    </location>
</feature>
<keyword evidence="17" id="KW-1185">Reference proteome</keyword>
<dbReference type="CDD" id="cd00082">
    <property type="entry name" value="HisKA"/>
    <property type="match status" value="1"/>
</dbReference>
<dbReference type="PANTHER" id="PTHR45339">
    <property type="entry name" value="HYBRID SIGNAL TRANSDUCTION HISTIDINE KINASE J"/>
    <property type="match status" value="1"/>
</dbReference>
<dbReference type="Gene3D" id="3.30.450.40">
    <property type="match status" value="1"/>
</dbReference>
<dbReference type="EMBL" id="BMWE01000012">
    <property type="protein sequence ID" value="GGY32485.1"/>
    <property type="molecule type" value="Genomic_DNA"/>
</dbReference>
<dbReference type="Pfam" id="PF00072">
    <property type="entry name" value="Response_reg"/>
    <property type="match status" value="1"/>
</dbReference>
<comment type="catalytic activity">
    <reaction evidence="1">
        <text>ATP + protein L-histidine = ADP + protein N-phospho-L-histidine.</text>
        <dbReference type="EC" id="2.7.13.3"/>
    </reaction>
</comment>
<evidence type="ECO:0000256" key="11">
    <source>
        <dbReference type="SAM" id="Coils"/>
    </source>
</evidence>
<dbReference type="InterPro" id="IPR029016">
    <property type="entry name" value="GAF-like_dom_sf"/>
</dbReference>
<evidence type="ECO:0000256" key="2">
    <source>
        <dbReference type="ARBA" id="ARBA00004236"/>
    </source>
</evidence>
<comment type="subcellular location">
    <subcellularLocation>
        <location evidence="2">Cell membrane</location>
    </subcellularLocation>
</comment>
<dbReference type="InterPro" id="IPR003018">
    <property type="entry name" value="GAF"/>
</dbReference>
<keyword evidence="5" id="KW-0808">Transferase</keyword>
<evidence type="ECO:0000313" key="17">
    <source>
        <dbReference type="Proteomes" id="UP000653308"/>
    </source>
</evidence>
<evidence type="ECO:0000259" key="15">
    <source>
        <dbReference type="PROSITE" id="PS50885"/>
    </source>
</evidence>
<feature type="region of interest" description="Disordered" evidence="12">
    <location>
        <begin position="1114"/>
        <end position="1139"/>
    </location>
</feature>
<dbReference type="SMART" id="SM00065">
    <property type="entry name" value="GAF"/>
    <property type="match status" value="1"/>
</dbReference>
<dbReference type="Gene3D" id="3.40.50.2300">
    <property type="match status" value="1"/>
</dbReference>
<evidence type="ECO:0000256" key="8">
    <source>
        <dbReference type="ARBA" id="ARBA00022989"/>
    </source>
</evidence>
<evidence type="ECO:0000259" key="13">
    <source>
        <dbReference type="PROSITE" id="PS50109"/>
    </source>
</evidence>
<dbReference type="EC" id="2.7.13.3" evidence="3"/>
<dbReference type="InterPro" id="IPR003661">
    <property type="entry name" value="HisK_dim/P_dom"/>
</dbReference>
<feature type="domain" description="HAMP" evidence="15">
    <location>
        <begin position="472"/>
        <end position="524"/>
    </location>
</feature>
<feature type="domain" description="Histidine kinase" evidence="13">
    <location>
        <begin position="868"/>
        <end position="1099"/>
    </location>
</feature>
<dbReference type="Pfam" id="PF00672">
    <property type="entry name" value="HAMP"/>
    <property type="match status" value="7"/>
</dbReference>
<proteinExistence type="predicted"/>
<feature type="domain" description="HAMP" evidence="15">
    <location>
        <begin position="18"/>
        <end position="64"/>
    </location>
</feature>
<evidence type="ECO:0000256" key="1">
    <source>
        <dbReference type="ARBA" id="ARBA00000085"/>
    </source>
</evidence>
<dbReference type="SMART" id="SM00388">
    <property type="entry name" value="HisKA"/>
    <property type="match status" value="1"/>
</dbReference>
<dbReference type="CDD" id="cd06225">
    <property type="entry name" value="HAMP"/>
    <property type="match status" value="7"/>
</dbReference>
<dbReference type="Pfam" id="PF00512">
    <property type="entry name" value="HisKA"/>
    <property type="match status" value="1"/>
</dbReference>
<evidence type="ECO:0000256" key="3">
    <source>
        <dbReference type="ARBA" id="ARBA00012438"/>
    </source>
</evidence>
<feature type="domain" description="Response regulatory" evidence="14">
    <location>
        <begin position="1304"/>
        <end position="1421"/>
    </location>
</feature>
<feature type="modified residue" description="4-aspartylphosphate" evidence="10">
    <location>
        <position position="1354"/>
    </location>
</feature>
<evidence type="ECO:0000256" key="9">
    <source>
        <dbReference type="ARBA" id="ARBA00023012"/>
    </source>
</evidence>
<dbReference type="SUPFAM" id="SSF55781">
    <property type="entry name" value="GAF domain-like"/>
    <property type="match status" value="1"/>
</dbReference>
<dbReference type="SUPFAM" id="SSF52172">
    <property type="entry name" value="CheY-like"/>
    <property type="match status" value="1"/>
</dbReference>
<name>A0ABQ3A4Z4_9ACTN</name>